<proteinExistence type="predicted"/>
<keyword evidence="1" id="KW-1133">Transmembrane helix</keyword>
<feature type="transmembrane region" description="Helical" evidence="1">
    <location>
        <begin position="15"/>
        <end position="37"/>
    </location>
</feature>
<sequence length="172" mass="19026">MNHKENFLQTKNGKITVGVLASAGIALVVYLITAKLLHWAPFTIKTLTTKDIDNLKVEIKDFTGVDTKDKLSSDDAKQESQKAFDAINKIVDAFAENNKADIKDKKISDSTIAAANNLKTKADNALKFVNENASVTNWTDDRVQDFVNNKVVKTKEINDLLSQAKTDLKVQS</sequence>
<reference evidence="2" key="1">
    <citation type="submission" date="2014-04" db="EMBL/GenBank/DDBJ databases">
        <title>Multi-locus sequences of phytopalsmas associated with phytoplasma deseases in Yuanmou county of Yunnan province.</title>
        <authorList>
            <person name="Shi M.C."/>
            <person name="Cai H."/>
        </authorList>
    </citation>
    <scope>NUCLEOTIDE SEQUENCE</scope>
    <source>
        <strain evidence="2">LeWB-YNym</strain>
    </source>
</reference>
<evidence type="ECO:0000256" key="1">
    <source>
        <dbReference type="SAM" id="Phobius"/>
    </source>
</evidence>
<keyword evidence="1" id="KW-0472">Membrane</keyword>
<protein>
    <submittedName>
        <fullName evidence="2">Immunodominant membrane protein</fullName>
    </submittedName>
</protein>
<dbReference type="EMBL" id="KJ735773">
    <property type="protein sequence ID" value="AIK19298.1"/>
    <property type="molecule type" value="Genomic_DNA"/>
</dbReference>
<name>A0A076V2R6_9MOLU</name>
<dbReference type="AlphaFoldDB" id="A0A076V2R6"/>
<keyword evidence="1" id="KW-0812">Transmembrane</keyword>
<evidence type="ECO:0000313" key="2">
    <source>
        <dbReference type="EMBL" id="AIK19298.1"/>
    </source>
</evidence>
<accession>A0A076V2R6</accession>
<organism evidence="2">
    <name type="scientific">Lettuce witches'-broom phytoplasma</name>
    <dbReference type="NCBI Taxonomy" id="1535678"/>
    <lineage>
        <taxon>Bacteria</taxon>
        <taxon>Bacillati</taxon>
        <taxon>Mycoplasmatota</taxon>
        <taxon>Mollicutes</taxon>
        <taxon>Acholeplasmatales</taxon>
        <taxon>Acholeplasmataceae</taxon>
        <taxon>Candidatus Phytoplasma</taxon>
    </lineage>
</organism>